<dbReference type="InterPro" id="IPR036144">
    <property type="entry name" value="RibA-like_sf"/>
</dbReference>
<feature type="active site" description="Nucleophile" evidence="9">
    <location>
        <position position="154"/>
    </location>
</feature>
<sequence>MPSTPGDDSDLTNHQRAAAASEHGAAYRLDYIAASKLPTPWAVFDIHVFVDPATAKEHLLLTLGNVGDGLPVLARVHSECLTGDALFSQRCDCGAQLEAALQAIAKQGRGALLYLRQEGRGIGLVNKIRAYQLQDQGADTVEANERLGFPADMRRYDLCRPMLDHAGIRSLRLMTNNPRKVAAMEKLGIQVVERLPLQVNRNPYNENYLTTKASKLGHWLKDRS</sequence>
<keyword evidence="7 9" id="KW-0342">GTP-binding</keyword>
<accession>A0A853FBR8</accession>
<feature type="binding site" evidence="9">
    <location>
        <begin position="118"/>
        <end position="120"/>
    </location>
    <ligand>
        <name>GTP</name>
        <dbReference type="ChEBI" id="CHEBI:37565"/>
    </ligand>
</feature>
<dbReference type="GO" id="GO:0003935">
    <property type="term" value="F:GTP cyclohydrolase II activity"/>
    <property type="evidence" value="ECO:0007669"/>
    <property type="project" value="UniProtKB-UniRule"/>
</dbReference>
<feature type="binding site" evidence="9">
    <location>
        <position position="80"/>
    </location>
    <ligand>
        <name>Zn(2+)</name>
        <dbReference type="ChEBI" id="CHEBI:29105"/>
        <note>catalytic</note>
    </ligand>
</feature>
<organism evidence="11 12">
    <name type="scientific">Allopusillimonas soli</name>
    <dbReference type="NCBI Taxonomy" id="659016"/>
    <lineage>
        <taxon>Bacteria</taxon>
        <taxon>Pseudomonadati</taxon>
        <taxon>Pseudomonadota</taxon>
        <taxon>Betaproteobacteria</taxon>
        <taxon>Burkholderiales</taxon>
        <taxon>Alcaligenaceae</taxon>
        <taxon>Allopusillimonas</taxon>
    </lineage>
</organism>
<dbReference type="FunFam" id="3.40.50.10990:FF:000002">
    <property type="entry name" value="GTP cyclohydrolase-2"/>
    <property type="match status" value="1"/>
</dbReference>
<evidence type="ECO:0000256" key="6">
    <source>
        <dbReference type="ARBA" id="ARBA00022833"/>
    </source>
</evidence>
<feature type="binding site" evidence="9">
    <location>
        <position position="180"/>
    </location>
    <ligand>
        <name>GTP</name>
        <dbReference type="ChEBI" id="CHEBI:37565"/>
    </ligand>
</feature>
<protein>
    <recommendedName>
        <fullName evidence="9">GTP cyclohydrolase-2</fullName>
        <ecNumber evidence="9">3.5.4.25</ecNumber>
    </recommendedName>
    <alternativeName>
        <fullName evidence="9">GTP cyclohydrolase II</fullName>
    </alternativeName>
</protein>
<dbReference type="GO" id="GO:0009231">
    <property type="term" value="P:riboflavin biosynthetic process"/>
    <property type="evidence" value="ECO:0007669"/>
    <property type="project" value="UniProtKB-UniRule"/>
</dbReference>
<evidence type="ECO:0000256" key="4">
    <source>
        <dbReference type="ARBA" id="ARBA00022741"/>
    </source>
</evidence>
<feature type="binding site" evidence="9">
    <location>
        <position position="91"/>
    </location>
    <ligand>
        <name>Zn(2+)</name>
        <dbReference type="ChEBI" id="CHEBI:29105"/>
        <note>catalytic</note>
    </ligand>
</feature>
<dbReference type="PANTHER" id="PTHR21327">
    <property type="entry name" value="GTP CYCLOHYDROLASE II-RELATED"/>
    <property type="match status" value="1"/>
</dbReference>
<comment type="similarity">
    <text evidence="9">Belongs to the GTP cyclohydrolase II family.</text>
</comment>
<feature type="binding site" evidence="9">
    <location>
        <position position="96"/>
    </location>
    <ligand>
        <name>GTP</name>
        <dbReference type="ChEBI" id="CHEBI:37565"/>
    </ligand>
</feature>
<keyword evidence="2 9" id="KW-0686">Riboflavin biosynthesis</keyword>
<dbReference type="EC" id="3.5.4.25" evidence="9"/>
<dbReference type="InterPro" id="IPR032677">
    <property type="entry name" value="GTP_cyclohydro_II"/>
</dbReference>
<comment type="caution">
    <text evidence="11">The sequence shown here is derived from an EMBL/GenBank/DDBJ whole genome shotgun (WGS) entry which is preliminary data.</text>
</comment>
<feature type="binding site" evidence="9">
    <location>
        <begin position="75"/>
        <end position="79"/>
    </location>
    <ligand>
        <name>GTP</name>
        <dbReference type="ChEBI" id="CHEBI:37565"/>
    </ligand>
</feature>
<dbReference type="AlphaFoldDB" id="A0A853FBR8"/>
<feature type="binding site" evidence="9">
    <location>
        <position position="93"/>
    </location>
    <ligand>
        <name>Zn(2+)</name>
        <dbReference type="ChEBI" id="CHEBI:29105"/>
        <note>catalytic</note>
    </ligand>
</feature>
<keyword evidence="5 9" id="KW-0378">Hydrolase</keyword>
<keyword evidence="6 9" id="KW-0862">Zinc</keyword>
<dbReference type="SUPFAM" id="SSF142695">
    <property type="entry name" value="RibA-like"/>
    <property type="match status" value="1"/>
</dbReference>
<comment type="pathway">
    <text evidence="1 9">Cofactor biosynthesis; riboflavin biosynthesis; 5-amino-6-(D-ribitylamino)uracil from GTP: step 1/4.</text>
</comment>
<dbReference type="RefSeq" id="WP_129968986.1">
    <property type="nucleotide sequence ID" value="NZ_JACCEW010000002.1"/>
</dbReference>
<evidence type="ECO:0000259" key="10">
    <source>
        <dbReference type="Pfam" id="PF00925"/>
    </source>
</evidence>
<name>A0A853FBR8_9BURK</name>
<dbReference type="NCBIfam" id="TIGR00505">
    <property type="entry name" value="ribA"/>
    <property type="match status" value="1"/>
</dbReference>
<feature type="active site" description="Proton acceptor" evidence="9">
    <location>
        <position position="152"/>
    </location>
</feature>
<evidence type="ECO:0000256" key="5">
    <source>
        <dbReference type="ARBA" id="ARBA00022801"/>
    </source>
</evidence>
<comment type="catalytic activity">
    <reaction evidence="8 9">
        <text>GTP + 4 H2O = 2,5-diamino-6-hydroxy-4-(5-phosphoribosylamino)-pyrimidine + formate + 2 phosphate + 3 H(+)</text>
        <dbReference type="Rhea" id="RHEA:23704"/>
        <dbReference type="ChEBI" id="CHEBI:15377"/>
        <dbReference type="ChEBI" id="CHEBI:15378"/>
        <dbReference type="ChEBI" id="CHEBI:15740"/>
        <dbReference type="ChEBI" id="CHEBI:37565"/>
        <dbReference type="ChEBI" id="CHEBI:43474"/>
        <dbReference type="ChEBI" id="CHEBI:58614"/>
        <dbReference type="EC" id="3.5.4.25"/>
    </reaction>
</comment>
<evidence type="ECO:0000256" key="8">
    <source>
        <dbReference type="ARBA" id="ARBA00049295"/>
    </source>
</evidence>
<reference evidence="11 12" key="1">
    <citation type="submission" date="2020-07" db="EMBL/GenBank/DDBJ databases">
        <title>Taxonomic revisions and descriptions of new bacterial species based on genomic comparisons in the high-G+C-content subgroup of the family Alcaligenaceae.</title>
        <authorList>
            <person name="Szabo A."/>
            <person name="Felfoldi T."/>
        </authorList>
    </citation>
    <scope>NUCLEOTIDE SEQUENCE [LARGE SCALE GENOMIC DNA]</scope>
    <source>
        <strain evidence="11 12">DSM 25264</strain>
    </source>
</reference>
<dbReference type="Pfam" id="PF00925">
    <property type="entry name" value="GTP_cyclohydro2"/>
    <property type="match status" value="1"/>
</dbReference>
<keyword evidence="12" id="KW-1185">Reference proteome</keyword>
<dbReference type="InterPro" id="IPR000926">
    <property type="entry name" value="RibA"/>
</dbReference>
<dbReference type="Proteomes" id="UP000580517">
    <property type="component" value="Unassembled WGS sequence"/>
</dbReference>
<dbReference type="HAMAP" id="MF_00179">
    <property type="entry name" value="RibA"/>
    <property type="match status" value="1"/>
</dbReference>
<evidence type="ECO:0000256" key="2">
    <source>
        <dbReference type="ARBA" id="ARBA00022619"/>
    </source>
</evidence>
<comment type="function">
    <text evidence="9">Catalyzes the conversion of GTP to 2,5-diamino-6-ribosylamino-4(3H)-pyrimidinone 5'-phosphate (DARP), formate and pyrophosphate.</text>
</comment>
<feature type="domain" description="GTP cyclohydrolase II" evidence="10">
    <location>
        <begin position="34"/>
        <end position="196"/>
    </location>
</feature>
<dbReference type="CDD" id="cd00641">
    <property type="entry name" value="GTP_cyclohydro2"/>
    <property type="match status" value="1"/>
</dbReference>
<dbReference type="GO" id="GO:0005829">
    <property type="term" value="C:cytosol"/>
    <property type="evidence" value="ECO:0007669"/>
    <property type="project" value="TreeGrafter"/>
</dbReference>
<evidence type="ECO:0000256" key="9">
    <source>
        <dbReference type="HAMAP-Rule" id="MF_00179"/>
    </source>
</evidence>
<evidence type="ECO:0000256" key="1">
    <source>
        <dbReference type="ARBA" id="ARBA00004853"/>
    </source>
</evidence>
<feature type="binding site" evidence="9">
    <location>
        <position position="175"/>
    </location>
    <ligand>
        <name>GTP</name>
        <dbReference type="ChEBI" id="CHEBI:37565"/>
    </ligand>
</feature>
<dbReference type="Gene3D" id="3.40.50.10990">
    <property type="entry name" value="GTP cyclohydrolase II"/>
    <property type="match status" value="1"/>
</dbReference>
<evidence type="ECO:0000256" key="7">
    <source>
        <dbReference type="ARBA" id="ARBA00023134"/>
    </source>
</evidence>
<dbReference type="GO" id="GO:0008686">
    <property type="term" value="F:3,4-dihydroxy-2-butanone-4-phosphate synthase activity"/>
    <property type="evidence" value="ECO:0007669"/>
    <property type="project" value="TreeGrafter"/>
</dbReference>
<keyword evidence="3 9" id="KW-0479">Metal-binding</keyword>
<dbReference type="EMBL" id="JACCEW010000002">
    <property type="protein sequence ID" value="NYT37082.1"/>
    <property type="molecule type" value="Genomic_DNA"/>
</dbReference>
<dbReference type="UniPathway" id="UPA00275">
    <property type="reaction ID" value="UER00400"/>
</dbReference>
<dbReference type="GO" id="GO:0008270">
    <property type="term" value="F:zinc ion binding"/>
    <property type="evidence" value="ECO:0007669"/>
    <property type="project" value="UniProtKB-UniRule"/>
</dbReference>
<evidence type="ECO:0000313" key="11">
    <source>
        <dbReference type="EMBL" id="NYT37082.1"/>
    </source>
</evidence>
<dbReference type="PANTHER" id="PTHR21327:SF18">
    <property type="entry name" value="3,4-DIHYDROXY-2-BUTANONE 4-PHOSPHATE SYNTHASE"/>
    <property type="match status" value="1"/>
</dbReference>
<keyword evidence="4 9" id="KW-0547">Nucleotide-binding</keyword>
<proteinExistence type="inferred from homology"/>
<comment type="cofactor">
    <cofactor evidence="9">
        <name>Zn(2+)</name>
        <dbReference type="ChEBI" id="CHEBI:29105"/>
    </cofactor>
    <text evidence="9">Binds 1 zinc ion per subunit.</text>
</comment>
<evidence type="ECO:0000256" key="3">
    <source>
        <dbReference type="ARBA" id="ARBA00022723"/>
    </source>
</evidence>
<feature type="binding site" evidence="9">
    <location>
        <position position="140"/>
    </location>
    <ligand>
        <name>GTP</name>
        <dbReference type="ChEBI" id="CHEBI:37565"/>
    </ligand>
</feature>
<evidence type="ECO:0000313" key="12">
    <source>
        <dbReference type="Proteomes" id="UP000580517"/>
    </source>
</evidence>
<dbReference type="GO" id="GO:0005525">
    <property type="term" value="F:GTP binding"/>
    <property type="evidence" value="ECO:0007669"/>
    <property type="project" value="UniProtKB-KW"/>
</dbReference>
<dbReference type="OrthoDB" id="9793111at2"/>
<gene>
    <name evidence="9 11" type="primary">ribA</name>
    <name evidence="11" type="ORF">H0A68_09370</name>
</gene>
<dbReference type="NCBIfam" id="NF001591">
    <property type="entry name" value="PRK00393.1"/>
    <property type="match status" value="1"/>
</dbReference>